<sequence length="283" mass="32247">MAEALHMFESSEDKSDLDRFLVDETVEETQPIAAGTLAVSWRDIAGDSNEEEEDFHSFSDIEVQELQQQWKSTSRFGKLKGNIDTLQEALFIKNLSKTCWIGRAESIRAVFWVGTLDEVQEIDKDILASSDVMHQTGDAMIRIREDDLGLDGIVTAAVEKCNSFGIDAEYEFSKMHRPRRPPRHIDENTDNANIPLFNQEIFKVLDLLVSDIDDTNNYFSNIFLPQKIAKCTEEDAENFCATFPGNLKDPTSKRVVPRIYRTPQIVYSEDNVDADHSSVCRRQ</sequence>
<keyword evidence="2" id="KW-1185">Reference proteome</keyword>
<gene>
    <name evidence="1" type="ORF">PACLA_8A065462</name>
</gene>
<dbReference type="OrthoDB" id="1750591at2759"/>
<proteinExistence type="predicted"/>
<organism evidence="1 2">
    <name type="scientific">Paramuricea clavata</name>
    <name type="common">Red gorgonian</name>
    <name type="synonym">Violescent sea-whip</name>
    <dbReference type="NCBI Taxonomy" id="317549"/>
    <lineage>
        <taxon>Eukaryota</taxon>
        <taxon>Metazoa</taxon>
        <taxon>Cnidaria</taxon>
        <taxon>Anthozoa</taxon>
        <taxon>Octocorallia</taxon>
        <taxon>Malacalcyonacea</taxon>
        <taxon>Plexauridae</taxon>
        <taxon>Paramuricea</taxon>
    </lineage>
</organism>
<name>A0A7D9L0U5_PARCT</name>
<reference evidence="1" key="1">
    <citation type="submission" date="2020-04" db="EMBL/GenBank/DDBJ databases">
        <authorList>
            <person name="Alioto T."/>
            <person name="Alioto T."/>
            <person name="Gomez Garrido J."/>
        </authorList>
    </citation>
    <scope>NUCLEOTIDE SEQUENCE</scope>
    <source>
        <strain evidence="1">A484AB</strain>
    </source>
</reference>
<accession>A0A7D9L0U5</accession>
<evidence type="ECO:0000313" key="2">
    <source>
        <dbReference type="Proteomes" id="UP001152795"/>
    </source>
</evidence>
<dbReference type="Proteomes" id="UP001152795">
    <property type="component" value="Unassembled WGS sequence"/>
</dbReference>
<evidence type="ECO:0000313" key="1">
    <source>
        <dbReference type="EMBL" id="CAB4023525.1"/>
    </source>
</evidence>
<dbReference type="EMBL" id="CACRXK020012542">
    <property type="protein sequence ID" value="CAB4023525.1"/>
    <property type="molecule type" value="Genomic_DNA"/>
</dbReference>
<dbReference type="AlphaFoldDB" id="A0A7D9L0U5"/>
<comment type="caution">
    <text evidence="1">The sequence shown here is derived from an EMBL/GenBank/DDBJ whole genome shotgun (WGS) entry which is preliminary data.</text>
</comment>
<protein>
    <submittedName>
        <fullName evidence="1">Uncharacterized protein</fullName>
    </submittedName>
</protein>